<dbReference type="AlphaFoldDB" id="A0A0D6JN20"/>
<evidence type="ECO:0000259" key="2">
    <source>
        <dbReference type="Pfam" id="PF19099"/>
    </source>
</evidence>
<name>A0A0D6JN20_9EURY</name>
<protein>
    <recommendedName>
        <fullName evidence="2">DUF5786 domain-containing protein</fullName>
    </recommendedName>
</protein>
<proteinExistence type="predicted"/>
<accession>A0A0D6JN20</accession>
<dbReference type="Pfam" id="PF19099">
    <property type="entry name" value="DUF5786"/>
    <property type="match status" value="1"/>
</dbReference>
<gene>
    <name evidence="3" type="ORF">BN996_00726</name>
</gene>
<feature type="region of interest" description="Disordered" evidence="1">
    <location>
        <begin position="1"/>
        <end position="50"/>
    </location>
</feature>
<keyword evidence="4" id="KW-1185">Reference proteome</keyword>
<evidence type="ECO:0000313" key="3">
    <source>
        <dbReference type="EMBL" id="CQR49269.1"/>
    </source>
</evidence>
<reference evidence="4" key="1">
    <citation type="submission" date="2015-03" db="EMBL/GenBank/DDBJ databases">
        <authorList>
            <person name="Urmite Genomes"/>
        </authorList>
    </citation>
    <scope>NUCLEOTIDE SEQUENCE [LARGE SCALE GENOMIC DNA]</scope>
    <source>
        <strain evidence="4">Arc-Hr</strain>
    </source>
</reference>
<organism evidence="3 4">
    <name type="scientific">Haloferax massiliensis</name>
    <dbReference type="NCBI Taxonomy" id="1476858"/>
    <lineage>
        <taxon>Archaea</taxon>
        <taxon>Methanobacteriati</taxon>
        <taxon>Methanobacteriota</taxon>
        <taxon>Stenosarchaea group</taxon>
        <taxon>Halobacteria</taxon>
        <taxon>Halobacteriales</taxon>
        <taxon>Haloferacaceae</taxon>
        <taxon>Haloferax</taxon>
    </lineage>
</organism>
<feature type="domain" description="DUF5786" evidence="2">
    <location>
        <begin position="8"/>
        <end position="60"/>
    </location>
</feature>
<feature type="compositionally biased region" description="Basic and acidic residues" evidence="1">
    <location>
        <begin position="13"/>
        <end position="22"/>
    </location>
</feature>
<dbReference type="InterPro" id="IPR043902">
    <property type="entry name" value="DUF5786"/>
</dbReference>
<dbReference type="Proteomes" id="UP000198902">
    <property type="component" value="Unassembled WGS sequence"/>
</dbReference>
<dbReference type="EMBL" id="CSTE01000001">
    <property type="protein sequence ID" value="CQR49269.1"/>
    <property type="molecule type" value="Genomic_DNA"/>
</dbReference>
<evidence type="ECO:0000256" key="1">
    <source>
        <dbReference type="SAM" id="MobiDB-lite"/>
    </source>
</evidence>
<evidence type="ECO:0000313" key="4">
    <source>
        <dbReference type="Proteomes" id="UP000198902"/>
    </source>
</evidence>
<sequence>MVSRTMSMGAYDEAEHERRERMTSQVEPGTDDDRKTYRGSVEYDSGDSTDALLEQFKRMKSDD</sequence>